<keyword evidence="4 10" id="KW-0597">Phosphoprotein</keyword>
<dbReference type="SMART" id="SM00342">
    <property type="entry name" value="HTH_ARAC"/>
    <property type="match status" value="1"/>
</dbReference>
<evidence type="ECO:0000256" key="4">
    <source>
        <dbReference type="ARBA" id="ARBA00022553"/>
    </source>
</evidence>
<evidence type="ECO:0000256" key="10">
    <source>
        <dbReference type="PROSITE-ProRule" id="PRU00169"/>
    </source>
</evidence>
<keyword evidence="7" id="KW-0238">DNA-binding</keyword>
<dbReference type="GO" id="GO:0000160">
    <property type="term" value="P:phosphorelay signal transduction system"/>
    <property type="evidence" value="ECO:0007669"/>
    <property type="project" value="UniProtKB-KW"/>
</dbReference>
<feature type="modified residue" description="4-aspartylphosphate" evidence="10">
    <location>
        <position position="54"/>
    </location>
</feature>
<sequence>MNILVVDDEQIIVLGILKRLKQISNVSINCVGAYSGEEALQIMENFTPNLIITDLKMPNISGFDLIAQVKGKQICDKFIVLTAHEEFEFARQAVKYQVVDYLLKPVDWSILEKYVREMDLVPLALAKVEEVLGKYDDLFIKPNYEKMVPALKKIIHYIDAKFNCDISLTQLSIYTGMSENSICNLVKKELGITFLDYVYQMRLKKAMKILIEEPSKKVKDIAIQVGYHSDRQFFRLFKNKLNMTPEHFRKINSFN</sequence>
<dbReference type="PROSITE" id="PS00041">
    <property type="entry name" value="HTH_ARAC_FAMILY_1"/>
    <property type="match status" value="1"/>
</dbReference>
<keyword evidence="14" id="KW-1185">Reference proteome</keyword>
<reference evidence="13 14" key="1">
    <citation type="journal article" date="2013" name="Genome Announc.">
        <title>Draft Genome Sequence of the Cellulolytic, Mesophilic, Anaerobic Bacterium Clostridium termitidis Strain CT1112 (DSM 5398).</title>
        <authorList>
            <person name="Lal S."/>
            <person name="Ramachandran U."/>
            <person name="Zhang X."/>
            <person name="Munir R."/>
            <person name="Sparling R."/>
            <person name="Levin D.B."/>
        </authorList>
    </citation>
    <scope>NUCLEOTIDE SEQUENCE [LARGE SCALE GENOMIC DNA]</scope>
    <source>
        <strain evidence="13 14">CT1112</strain>
    </source>
</reference>
<dbReference type="RefSeq" id="WP_004630952.1">
    <property type="nucleotide sequence ID" value="NZ_AORV01000072.1"/>
</dbReference>
<dbReference type="AlphaFoldDB" id="S0FF14"/>
<dbReference type="InterPro" id="IPR018062">
    <property type="entry name" value="HTH_AraC-typ_CS"/>
</dbReference>
<evidence type="ECO:0000259" key="11">
    <source>
        <dbReference type="PROSITE" id="PS01124"/>
    </source>
</evidence>
<dbReference type="GO" id="GO:0043565">
    <property type="term" value="F:sequence-specific DNA binding"/>
    <property type="evidence" value="ECO:0007669"/>
    <property type="project" value="InterPro"/>
</dbReference>
<evidence type="ECO:0000256" key="7">
    <source>
        <dbReference type="ARBA" id="ARBA00023125"/>
    </source>
</evidence>
<keyword evidence="3" id="KW-0963">Cytoplasm</keyword>
<dbReference type="SMART" id="SM00448">
    <property type="entry name" value="REC"/>
    <property type="match status" value="1"/>
</dbReference>
<evidence type="ECO:0000256" key="9">
    <source>
        <dbReference type="ARBA" id="ARBA00024867"/>
    </source>
</evidence>
<dbReference type="PROSITE" id="PS01124">
    <property type="entry name" value="HTH_ARAC_FAMILY_2"/>
    <property type="match status" value="1"/>
</dbReference>
<dbReference type="InterPro" id="IPR001789">
    <property type="entry name" value="Sig_transdc_resp-reg_receiver"/>
</dbReference>
<dbReference type="STRING" id="1195236.CTER_5309"/>
<dbReference type="PROSITE" id="PS50110">
    <property type="entry name" value="RESPONSE_REGULATORY"/>
    <property type="match status" value="1"/>
</dbReference>
<organism evidence="13 14">
    <name type="scientific">Ruminiclostridium cellobioparum subsp. termitidis CT1112</name>
    <dbReference type="NCBI Taxonomy" id="1195236"/>
    <lineage>
        <taxon>Bacteria</taxon>
        <taxon>Bacillati</taxon>
        <taxon>Bacillota</taxon>
        <taxon>Clostridia</taxon>
        <taxon>Eubacteriales</taxon>
        <taxon>Oscillospiraceae</taxon>
        <taxon>Ruminiclostridium</taxon>
    </lineage>
</organism>
<comment type="function">
    <text evidence="9">May play the central regulatory role in sporulation. It may be an element of the effector pathway responsible for the activation of sporulation genes in response to nutritional stress. Spo0A may act in concert with spo0H (a sigma factor) to control the expression of some genes that are critical to the sporulation process.</text>
</comment>
<evidence type="ECO:0000256" key="6">
    <source>
        <dbReference type="ARBA" id="ARBA00023015"/>
    </source>
</evidence>
<feature type="domain" description="HTH araC/xylS-type" evidence="11">
    <location>
        <begin position="152"/>
        <end position="251"/>
    </location>
</feature>
<dbReference type="PANTHER" id="PTHR42713">
    <property type="entry name" value="HISTIDINE KINASE-RELATED"/>
    <property type="match status" value="1"/>
</dbReference>
<evidence type="ECO:0000256" key="3">
    <source>
        <dbReference type="ARBA" id="ARBA00022490"/>
    </source>
</evidence>
<protein>
    <recommendedName>
        <fullName evidence="2">Stage 0 sporulation protein A homolog</fullName>
    </recommendedName>
</protein>
<comment type="caution">
    <text evidence="13">The sequence shown here is derived from an EMBL/GenBank/DDBJ whole genome shotgun (WGS) entry which is preliminary data.</text>
</comment>
<dbReference type="eggNOG" id="COG2207">
    <property type="taxonomic scope" value="Bacteria"/>
</dbReference>
<dbReference type="SUPFAM" id="SSF46689">
    <property type="entry name" value="Homeodomain-like"/>
    <property type="match status" value="2"/>
</dbReference>
<comment type="subcellular location">
    <subcellularLocation>
        <location evidence="1">Cytoplasm</location>
    </subcellularLocation>
</comment>
<name>S0FF14_RUMCE</name>
<dbReference type="Pfam" id="PF12833">
    <property type="entry name" value="HTH_18"/>
    <property type="match status" value="1"/>
</dbReference>
<keyword evidence="8" id="KW-0804">Transcription</keyword>
<dbReference type="GO" id="GO:0003700">
    <property type="term" value="F:DNA-binding transcription factor activity"/>
    <property type="evidence" value="ECO:0007669"/>
    <property type="project" value="InterPro"/>
</dbReference>
<dbReference type="EMBL" id="AORV01000072">
    <property type="protein sequence ID" value="EMS69180.1"/>
    <property type="molecule type" value="Genomic_DNA"/>
</dbReference>
<evidence type="ECO:0000313" key="14">
    <source>
        <dbReference type="Proteomes" id="UP000014155"/>
    </source>
</evidence>
<evidence type="ECO:0000256" key="5">
    <source>
        <dbReference type="ARBA" id="ARBA00023012"/>
    </source>
</evidence>
<evidence type="ECO:0000313" key="13">
    <source>
        <dbReference type="EMBL" id="EMS69180.1"/>
    </source>
</evidence>
<dbReference type="InterPro" id="IPR009057">
    <property type="entry name" value="Homeodomain-like_sf"/>
</dbReference>
<dbReference type="InterPro" id="IPR011006">
    <property type="entry name" value="CheY-like_superfamily"/>
</dbReference>
<evidence type="ECO:0000256" key="8">
    <source>
        <dbReference type="ARBA" id="ARBA00023163"/>
    </source>
</evidence>
<dbReference type="eggNOG" id="COG4753">
    <property type="taxonomic scope" value="Bacteria"/>
</dbReference>
<evidence type="ECO:0000256" key="1">
    <source>
        <dbReference type="ARBA" id="ARBA00004496"/>
    </source>
</evidence>
<dbReference type="Gene3D" id="3.40.50.2300">
    <property type="match status" value="1"/>
</dbReference>
<keyword evidence="5" id="KW-0902">Two-component regulatory system</keyword>
<dbReference type="PANTHER" id="PTHR42713:SF3">
    <property type="entry name" value="TRANSCRIPTIONAL REGULATORY PROTEIN HPTR"/>
    <property type="match status" value="1"/>
</dbReference>
<evidence type="ECO:0000256" key="2">
    <source>
        <dbReference type="ARBA" id="ARBA00018672"/>
    </source>
</evidence>
<proteinExistence type="predicted"/>
<dbReference type="Gene3D" id="1.10.10.60">
    <property type="entry name" value="Homeodomain-like"/>
    <property type="match status" value="2"/>
</dbReference>
<feature type="domain" description="Response regulatory" evidence="12">
    <location>
        <begin position="2"/>
        <end position="119"/>
    </location>
</feature>
<dbReference type="GO" id="GO:0005737">
    <property type="term" value="C:cytoplasm"/>
    <property type="evidence" value="ECO:0007669"/>
    <property type="project" value="UniProtKB-SubCell"/>
</dbReference>
<keyword evidence="6" id="KW-0805">Transcription regulation</keyword>
<dbReference type="CDD" id="cd17536">
    <property type="entry name" value="REC_YesN-like"/>
    <property type="match status" value="1"/>
</dbReference>
<dbReference type="Proteomes" id="UP000014155">
    <property type="component" value="Unassembled WGS sequence"/>
</dbReference>
<dbReference type="Pfam" id="PF00072">
    <property type="entry name" value="Response_reg"/>
    <property type="match status" value="1"/>
</dbReference>
<dbReference type="InterPro" id="IPR018060">
    <property type="entry name" value="HTH_AraC"/>
</dbReference>
<accession>S0FF14</accession>
<dbReference type="InterPro" id="IPR051552">
    <property type="entry name" value="HptR"/>
</dbReference>
<dbReference type="PATRIC" id="fig|1195236.3.peg.5446"/>
<gene>
    <name evidence="13" type="ORF">CTER_5309</name>
</gene>
<dbReference type="SUPFAM" id="SSF52172">
    <property type="entry name" value="CheY-like"/>
    <property type="match status" value="1"/>
</dbReference>
<evidence type="ECO:0000259" key="12">
    <source>
        <dbReference type="PROSITE" id="PS50110"/>
    </source>
</evidence>